<dbReference type="Pfam" id="PF01757">
    <property type="entry name" value="Acyl_transf_3"/>
    <property type="match status" value="1"/>
</dbReference>
<feature type="domain" description="Acyltransferase 3" evidence="2">
    <location>
        <begin position="115"/>
        <end position="440"/>
    </location>
</feature>
<feature type="domain" description="SGNH" evidence="3">
    <location>
        <begin position="539"/>
        <end position="769"/>
    </location>
</feature>
<evidence type="ECO:0000256" key="1">
    <source>
        <dbReference type="SAM" id="Phobius"/>
    </source>
</evidence>
<keyword evidence="1" id="KW-0812">Transmembrane</keyword>
<accession>A0A413RQK0</accession>
<feature type="transmembrane region" description="Helical" evidence="1">
    <location>
        <begin position="181"/>
        <end position="201"/>
    </location>
</feature>
<dbReference type="PANTHER" id="PTHR23028:SF53">
    <property type="entry name" value="ACYL_TRANSF_3 DOMAIN-CONTAINING PROTEIN"/>
    <property type="match status" value="1"/>
</dbReference>
<dbReference type="InterPro" id="IPR043968">
    <property type="entry name" value="SGNH"/>
</dbReference>
<dbReference type="Proteomes" id="UP000283374">
    <property type="component" value="Unassembled WGS sequence"/>
</dbReference>
<dbReference type="InterPro" id="IPR050879">
    <property type="entry name" value="Acyltransferase_3"/>
</dbReference>
<reference evidence="4 5" key="1">
    <citation type="submission" date="2018-08" db="EMBL/GenBank/DDBJ databases">
        <title>Cellulomonas rhizosphaerae sp. nov., a novel actinomycete isolated from soil.</title>
        <authorList>
            <person name="Tian Y."/>
        </authorList>
    </citation>
    <scope>NUCLEOTIDE SEQUENCE [LARGE SCALE GENOMIC DNA]</scope>
    <source>
        <strain evidence="4 5">NEAU-TCZ24</strain>
    </source>
</reference>
<dbReference type="GO" id="GO:0009103">
    <property type="term" value="P:lipopolysaccharide biosynthetic process"/>
    <property type="evidence" value="ECO:0007669"/>
    <property type="project" value="TreeGrafter"/>
</dbReference>
<evidence type="ECO:0000259" key="2">
    <source>
        <dbReference type="Pfam" id="PF01757"/>
    </source>
</evidence>
<protein>
    <submittedName>
        <fullName evidence="4">Acyltransferase</fullName>
    </submittedName>
</protein>
<proteinExistence type="predicted"/>
<dbReference type="InterPro" id="IPR002656">
    <property type="entry name" value="Acyl_transf_3_dom"/>
</dbReference>
<dbReference type="GO" id="GO:0016020">
    <property type="term" value="C:membrane"/>
    <property type="evidence" value="ECO:0007669"/>
    <property type="project" value="TreeGrafter"/>
</dbReference>
<dbReference type="PANTHER" id="PTHR23028">
    <property type="entry name" value="ACETYLTRANSFERASE"/>
    <property type="match status" value="1"/>
</dbReference>
<feature type="transmembrane region" description="Helical" evidence="1">
    <location>
        <begin position="337"/>
        <end position="356"/>
    </location>
</feature>
<evidence type="ECO:0000313" key="5">
    <source>
        <dbReference type="Proteomes" id="UP000283374"/>
    </source>
</evidence>
<feature type="transmembrane region" description="Helical" evidence="1">
    <location>
        <begin position="279"/>
        <end position="297"/>
    </location>
</feature>
<feature type="transmembrane region" description="Helical" evidence="1">
    <location>
        <begin position="303"/>
        <end position="325"/>
    </location>
</feature>
<name>A0A413RQK0_9CELL</name>
<dbReference type="Pfam" id="PF19040">
    <property type="entry name" value="SGNH"/>
    <property type="match status" value="1"/>
</dbReference>
<feature type="transmembrane region" description="Helical" evidence="1">
    <location>
        <begin position="467"/>
        <end position="486"/>
    </location>
</feature>
<keyword evidence="4" id="KW-0808">Transferase</keyword>
<evidence type="ECO:0000313" key="4">
    <source>
        <dbReference type="EMBL" id="RHA44245.1"/>
    </source>
</evidence>
<evidence type="ECO:0000259" key="3">
    <source>
        <dbReference type="Pfam" id="PF19040"/>
    </source>
</evidence>
<organism evidence="4 5">
    <name type="scientific">Cellulomonas rhizosphaerae</name>
    <dbReference type="NCBI Taxonomy" id="2293719"/>
    <lineage>
        <taxon>Bacteria</taxon>
        <taxon>Bacillati</taxon>
        <taxon>Actinomycetota</taxon>
        <taxon>Actinomycetes</taxon>
        <taxon>Micrococcales</taxon>
        <taxon>Cellulomonadaceae</taxon>
        <taxon>Cellulomonas</taxon>
    </lineage>
</organism>
<feature type="transmembrane region" description="Helical" evidence="1">
    <location>
        <begin position="140"/>
        <end position="160"/>
    </location>
</feature>
<sequence length="779" mass="82207">MPTATTARAGCVRAIGAARGGSARIATTTRAHLHPARLASSPPTRACTSNSLRIESAGGRSSPTRLPFTSVHYVPDAAVRPCTRRQEVGPLVSTAALDWPAVPAAHVRRARFRPDIEGLRAVAVGLVLVYHAGVRQLPGGFIGVDIFFVISGFLITGLLLREVESTGRLSLANFYARRAKRLLPATALVLIAAAAVTWLWLPQTQRGILGGDIVAAAFYVVNWRLADRSVDYLAEGVVPSPVQHFWSLAVEEQFYVVWPLVILLVLVAARRYRLPLRGALAVGVAAIGVPSLAYSIWKTGDDPAPAFFVTTTRMWELAIGGAVALGATHWSRLPAGVARLLVWAGLGSLLGAALLIDGDKAAWPGSLALVPVLATAAVIVGGSAAARPGVRLLGAPPLVWIGGLSYSLYLWHWPVLIAAEALWGEFGAKKGLVLVAASLIPAWLSHKLVETPVRLSPWVAARARRGLLIGAVCTAIGALAGALVVLPSLTSDSTAAPGDVVGAHVLEQGPDWFVNDPVSITPSPDQATRDVPVLYADHCQSPQGESKPRVCEYGDPAGTWTMALVGDSKAAQWHSALDTIAKRDHFKLITLIKGSCAFSDGAQLRPQGQSFPDCVEWNANAMDEVLAAKPAVVVTTQREYRALEDPDDPSSPFTSDAMVDALASRWQTLEDAGIGVVALAGNPGPPGVLYECVAENRHDVSQCSFPAKAPTAGVQARAAKLVDGAHVVNLNDVICPDGSCPGVMGNVLTYRSTSHLTKTFVDSLTDVLAERLEPALPTS</sequence>
<keyword evidence="4" id="KW-0012">Acyltransferase</keyword>
<feature type="transmembrane region" description="Helical" evidence="1">
    <location>
        <begin position="362"/>
        <end position="380"/>
    </location>
</feature>
<feature type="transmembrane region" description="Helical" evidence="1">
    <location>
        <begin position="392"/>
        <end position="411"/>
    </location>
</feature>
<dbReference type="AlphaFoldDB" id="A0A413RQK0"/>
<keyword evidence="1" id="KW-1133">Transmembrane helix</keyword>
<feature type="transmembrane region" description="Helical" evidence="1">
    <location>
        <begin position="254"/>
        <end position="272"/>
    </location>
</feature>
<feature type="transmembrane region" description="Helical" evidence="1">
    <location>
        <begin position="118"/>
        <end position="134"/>
    </location>
</feature>
<gene>
    <name evidence="4" type="ORF">D1825_02250</name>
</gene>
<comment type="caution">
    <text evidence="4">The sequence shown here is derived from an EMBL/GenBank/DDBJ whole genome shotgun (WGS) entry which is preliminary data.</text>
</comment>
<keyword evidence="5" id="KW-1185">Reference proteome</keyword>
<keyword evidence="1" id="KW-0472">Membrane</keyword>
<feature type="transmembrane region" description="Helical" evidence="1">
    <location>
        <begin position="431"/>
        <end position="446"/>
    </location>
</feature>
<dbReference type="GO" id="GO:0016747">
    <property type="term" value="F:acyltransferase activity, transferring groups other than amino-acyl groups"/>
    <property type="evidence" value="ECO:0007669"/>
    <property type="project" value="InterPro"/>
</dbReference>
<dbReference type="EMBL" id="QWKP01000102">
    <property type="protein sequence ID" value="RHA44245.1"/>
    <property type="molecule type" value="Genomic_DNA"/>
</dbReference>